<protein>
    <submittedName>
        <fullName evidence="1">(diamondback moth) hypothetical protein</fullName>
    </submittedName>
</protein>
<keyword evidence="2" id="KW-1185">Reference proteome</keyword>
<dbReference type="EMBL" id="CAJHNJ030000278">
    <property type="protein sequence ID" value="CAG9137541.1"/>
    <property type="molecule type" value="Genomic_DNA"/>
</dbReference>
<evidence type="ECO:0000313" key="1">
    <source>
        <dbReference type="EMBL" id="CAG9137541.1"/>
    </source>
</evidence>
<name>A0A8S4GCD4_PLUXY</name>
<organism evidence="1 2">
    <name type="scientific">Plutella xylostella</name>
    <name type="common">Diamondback moth</name>
    <name type="synonym">Plutella maculipennis</name>
    <dbReference type="NCBI Taxonomy" id="51655"/>
    <lineage>
        <taxon>Eukaryota</taxon>
        <taxon>Metazoa</taxon>
        <taxon>Ecdysozoa</taxon>
        <taxon>Arthropoda</taxon>
        <taxon>Hexapoda</taxon>
        <taxon>Insecta</taxon>
        <taxon>Pterygota</taxon>
        <taxon>Neoptera</taxon>
        <taxon>Endopterygota</taxon>
        <taxon>Lepidoptera</taxon>
        <taxon>Glossata</taxon>
        <taxon>Ditrysia</taxon>
        <taxon>Yponomeutoidea</taxon>
        <taxon>Plutellidae</taxon>
        <taxon>Plutella</taxon>
    </lineage>
</organism>
<proteinExistence type="predicted"/>
<comment type="caution">
    <text evidence="1">The sequence shown here is derived from an EMBL/GenBank/DDBJ whole genome shotgun (WGS) entry which is preliminary data.</text>
</comment>
<sequence length="108" mass="12438">MNKPSSSKQNNAVLLEDQDIFEDSSFLAKFEESSFHDATAGQTSFNRSNLNISALCCDEEISGYDKLTGKTWIYPTNYPVRDYQFNIIKSAIVKIHWSAYQQAWERRS</sequence>
<dbReference type="AlphaFoldDB" id="A0A8S4GCD4"/>
<reference evidence="1" key="1">
    <citation type="submission" date="2020-11" db="EMBL/GenBank/DDBJ databases">
        <authorList>
            <person name="Whiteford S."/>
        </authorList>
    </citation>
    <scope>NUCLEOTIDE SEQUENCE</scope>
</reference>
<dbReference type="Proteomes" id="UP000653454">
    <property type="component" value="Unassembled WGS sequence"/>
</dbReference>
<gene>
    <name evidence="1" type="ORF">PLXY2_LOCUS15796</name>
</gene>
<accession>A0A8S4GCD4</accession>
<evidence type="ECO:0000313" key="2">
    <source>
        <dbReference type="Proteomes" id="UP000653454"/>
    </source>
</evidence>